<feature type="chain" id="PRO_5040418071" evidence="2">
    <location>
        <begin position="27"/>
        <end position="849"/>
    </location>
</feature>
<proteinExistence type="predicted"/>
<organism evidence="3 4">
    <name type="scientific">Seminavis robusta</name>
    <dbReference type="NCBI Taxonomy" id="568900"/>
    <lineage>
        <taxon>Eukaryota</taxon>
        <taxon>Sar</taxon>
        <taxon>Stramenopiles</taxon>
        <taxon>Ochrophyta</taxon>
        <taxon>Bacillariophyta</taxon>
        <taxon>Bacillariophyceae</taxon>
        <taxon>Bacillariophycidae</taxon>
        <taxon>Naviculales</taxon>
        <taxon>Naviculaceae</taxon>
        <taxon>Seminavis</taxon>
    </lineage>
</organism>
<feature type="compositionally biased region" description="Low complexity" evidence="1">
    <location>
        <begin position="220"/>
        <end position="232"/>
    </location>
</feature>
<comment type="caution">
    <text evidence="3">The sequence shown here is derived from an EMBL/GenBank/DDBJ whole genome shotgun (WGS) entry which is preliminary data.</text>
</comment>
<feature type="signal peptide" evidence="2">
    <location>
        <begin position="1"/>
        <end position="26"/>
    </location>
</feature>
<feature type="region of interest" description="Disordered" evidence="1">
    <location>
        <begin position="607"/>
        <end position="635"/>
    </location>
</feature>
<name>A0A9N8E3R1_9STRA</name>
<feature type="compositionally biased region" description="Polar residues" evidence="1">
    <location>
        <begin position="282"/>
        <end position="295"/>
    </location>
</feature>
<dbReference type="EMBL" id="CAICTM010000627">
    <property type="protein sequence ID" value="CAB9514041.1"/>
    <property type="molecule type" value="Genomic_DNA"/>
</dbReference>
<keyword evidence="2" id="KW-0732">Signal</keyword>
<accession>A0A9N8E3R1</accession>
<feature type="region of interest" description="Disordered" evidence="1">
    <location>
        <begin position="709"/>
        <end position="744"/>
    </location>
</feature>
<feature type="compositionally biased region" description="Acidic residues" evidence="1">
    <location>
        <begin position="711"/>
        <end position="743"/>
    </location>
</feature>
<keyword evidence="4" id="KW-1185">Reference proteome</keyword>
<protein>
    <submittedName>
        <fullName evidence="3">Uncharacterized protein</fullName>
    </submittedName>
</protein>
<evidence type="ECO:0000256" key="2">
    <source>
        <dbReference type="SAM" id="SignalP"/>
    </source>
</evidence>
<feature type="compositionally biased region" description="Acidic residues" evidence="1">
    <location>
        <begin position="607"/>
        <end position="629"/>
    </location>
</feature>
<feature type="region of interest" description="Disordered" evidence="1">
    <location>
        <begin position="202"/>
        <end position="306"/>
    </location>
</feature>
<evidence type="ECO:0000313" key="4">
    <source>
        <dbReference type="Proteomes" id="UP001153069"/>
    </source>
</evidence>
<sequence>MVPGVWVRVSFWGVYGLLLFARRTIAFPNGAGGCPGGVAAVGGNHRSSAVAITTGSLEENNLQLEINGQILQPRELLSLKTGVEHSWRLSSTAAEGDGFRGFLIRLGGGPSEVDTTVALSSASIDVQEAFAACVLAQGVGGVTHNENALKRSVTGILRLDEVASNLPLDTTVVIENRNGLSVYYYSAYALDFREEPVVGPLTAAPTRATPQPTSSPSPMPSTTMPTQVPSTTFPTVATPMPTSISVTPVPTFTPATPVPTQTPTQTQTISPSDIPSVGPSVGPSTQPSQQPTNLRTGGPSSGPTLFPTIFSTLAPTFYPVTPSPSLEPTLRPSLRPSASNSFDDLASADEMEPFLTDVEGGCSAASPCMQCHGDCDKDEDCEGSLKCYRRPGDHSSPVPGCATSGTPGTDYCYEPSTYVLRLRTPRCSLERPCEVCEGDCDGDRDCRGSLKCFRRAYLDVRPVPGCDNLGIEALPFQTKQSWSGLDYCYDEKKAIGITNILEPCLSDEDCKRVTCQQEPCLKHVCRNLQCIFIEPCGDAECGTEEYCCNPTCSICATKGTTCNQNTCEKCGDETCNPGDICCGENCGICSPPGGSCPQVCSSLDAEEENEPEENEPEESEPEENEPEESEPGRPINDLLYCESEDDCVTPACSEEPCLRNICRDFQCTLVKECGSNFCSISEFCCDEASGVCSERQMCNGYWVVPEPPATFDEDTNETDEAGGDGTNDTDEVNADQDTEEPENPECRTTIDCPVFLCTTDPCPRTEVECRDFKCVTFIPCGPSECAGDEVCCCETCLPPGTACDNDDCVECGAGLCLPDQVCCNPSCSICTARGGFCSAVLCSSDADEG</sequence>
<evidence type="ECO:0000313" key="3">
    <source>
        <dbReference type="EMBL" id="CAB9514041.1"/>
    </source>
</evidence>
<gene>
    <name evidence="3" type="ORF">SEMRO_628_G178040.2</name>
</gene>
<reference evidence="3" key="1">
    <citation type="submission" date="2020-06" db="EMBL/GenBank/DDBJ databases">
        <authorList>
            <consortium name="Plant Systems Biology data submission"/>
        </authorList>
    </citation>
    <scope>NUCLEOTIDE SEQUENCE</scope>
    <source>
        <strain evidence="3">D6</strain>
    </source>
</reference>
<feature type="compositionally biased region" description="Low complexity" evidence="1">
    <location>
        <begin position="246"/>
        <end position="268"/>
    </location>
</feature>
<feature type="compositionally biased region" description="Low complexity" evidence="1">
    <location>
        <begin position="202"/>
        <end position="212"/>
    </location>
</feature>
<dbReference type="AlphaFoldDB" id="A0A9N8E3R1"/>
<evidence type="ECO:0000256" key="1">
    <source>
        <dbReference type="SAM" id="MobiDB-lite"/>
    </source>
</evidence>
<dbReference type="Proteomes" id="UP001153069">
    <property type="component" value="Unassembled WGS sequence"/>
</dbReference>